<dbReference type="InterPro" id="IPR036565">
    <property type="entry name" value="Mur-like_cat_sf"/>
</dbReference>
<sequence>MRIESTRRLRGPNVYLDRPVMVAHLYLEDLGGHETHEMPGFTHTLLEILPGLADHHCATGGPGGFVYRLHHGTYFGHVTEHVAIELSVLIGREVNFGRTVANLPGYDVVIECPVDEPPDCRIAEDLLQLAADIVLEIIEGSASPAIAERLVPIRERWENTRPGPTTAAIAAAARTRGLPVERMDDLSLLRIGHGKHRRLVWAALTDATSAIGVDIAGDKQLTRRMLADAAVPVPPGGLASTAEEALDIFRAVGEPAVVKPRHGHQGTQVHLGLRTPDMVRAAFQSIVSSGEREVIVERQFSGRDYRVLMVQGQVVAAAERIPAHVIGDGVSSISQLVAIANRDPRRGEGHNRSLTRLTIDDAQLRRIGYTSDAVPADGEPVWLRANANLSTGGTSRDVTPEVHPDVRDLCTRVAGLMGLDIAGIDLRLSDIAEPLPPDQPDAGTCGVIEVNAAPGLRMHLEPSEGAPRPVATAVMEALYPSGSTGRIPIVSIAGTNGKTTIARLTAHMLAQSGHRVGLTTTDGIYLNGRLAQKADATGPRSAQVVLGDPGIDCAVLETARGGLLRQGLGYDRSDVGVITNLSPDHLGQDGVDTMDDLVHVKALIAEKVRDGGTLVLNADDALVRDLIVRPRIRAAHKNLLWFSLDSKSPLVERHVENGGTAYVLSEGYLMERAGPVETRLLPVTDVPGGFAGAARFAAANALAAAAAARAMGLAASEIGPALGSFDAAAENPGRGQLFELGGVHLLVDYAHNPAAISAVAGLVEAIWGTEHAVAAVTLPGDRRDDLIADCARAVADGFHRVVLYEDSDLRGRAHGEVPEIVRSEIAARRPELVATTVMTAAEAVPVALAMANPGDVVVLMYEAIGPMLEVLDTLGARAVTQQRELARLRSVAHV</sequence>
<dbReference type="Gene3D" id="3.40.1190.10">
    <property type="entry name" value="Mur-like, catalytic domain"/>
    <property type="match status" value="1"/>
</dbReference>
<evidence type="ECO:0000256" key="8">
    <source>
        <dbReference type="ARBA" id="ARBA00022741"/>
    </source>
</evidence>
<accession>A0A8J3ZIC8</accession>
<dbReference type="Proteomes" id="UP000612585">
    <property type="component" value="Unassembled WGS sequence"/>
</dbReference>
<dbReference type="PANTHER" id="PTHR23135:SF18">
    <property type="entry name" value="CYANOPHYCIN SYNTHETASE"/>
    <property type="match status" value="1"/>
</dbReference>
<dbReference type="Gene3D" id="3.30.1490.20">
    <property type="entry name" value="ATP-grasp fold, A domain"/>
    <property type="match status" value="1"/>
</dbReference>
<dbReference type="GO" id="GO:0005524">
    <property type="term" value="F:ATP binding"/>
    <property type="evidence" value="ECO:0007669"/>
    <property type="project" value="UniProtKB-UniRule"/>
</dbReference>
<dbReference type="Pfam" id="PF02875">
    <property type="entry name" value="Mur_ligase_C"/>
    <property type="match status" value="1"/>
</dbReference>
<dbReference type="EMBL" id="BOPG01000072">
    <property type="protein sequence ID" value="GIJ61943.1"/>
    <property type="molecule type" value="Genomic_DNA"/>
</dbReference>
<comment type="function">
    <text evidence="1">Catalyzes the ATP-dependent polymerization of arginine and aspartate to multi-L-arginyl-poly-L-aspartic acid (cyanophycin; a water-insoluble reserve polymer).</text>
</comment>
<protein>
    <recommendedName>
        <fullName evidence="6">Cyanophycin synthetase</fullName>
        <ecNumber evidence="5">6.3.2.29</ecNumber>
        <ecNumber evidence="4">6.3.2.30</ecNumber>
    </recommendedName>
    <alternativeName>
        <fullName evidence="10">Cyanophycin synthase</fullName>
    </alternativeName>
</protein>
<dbReference type="InterPro" id="IPR013221">
    <property type="entry name" value="Mur_ligase_cen"/>
</dbReference>
<dbReference type="NCBIfam" id="TIGR02068">
    <property type="entry name" value="cya_phycin_syn"/>
    <property type="match status" value="1"/>
</dbReference>
<dbReference type="Gene3D" id="3.30.470.20">
    <property type="entry name" value="ATP-grasp fold, B domain"/>
    <property type="match status" value="1"/>
</dbReference>
<keyword evidence="7" id="KW-0436">Ligase</keyword>
<evidence type="ECO:0000256" key="6">
    <source>
        <dbReference type="ARBA" id="ARBA00022036"/>
    </source>
</evidence>
<dbReference type="Pfam" id="PF08443">
    <property type="entry name" value="RimK"/>
    <property type="match status" value="1"/>
</dbReference>
<dbReference type="InterPro" id="IPR036615">
    <property type="entry name" value="Mur_ligase_C_dom_sf"/>
</dbReference>
<evidence type="ECO:0000256" key="5">
    <source>
        <dbReference type="ARBA" id="ARBA00013005"/>
    </source>
</evidence>
<evidence type="ECO:0000256" key="11">
    <source>
        <dbReference type="ARBA" id="ARBA00048094"/>
    </source>
</evidence>
<dbReference type="Pfam" id="PF18921">
    <property type="entry name" value="Cyanophycin_syn"/>
    <property type="match status" value="1"/>
</dbReference>
<evidence type="ECO:0000259" key="14">
    <source>
        <dbReference type="PROSITE" id="PS50975"/>
    </source>
</evidence>
<dbReference type="GO" id="GO:0071160">
    <property type="term" value="F:cyanophycin synthetase activity (L-aspartate-adding)"/>
    <property type="evidence" value="ECO:0007669"/>
    <property type="project" value="UniProtKB-EC"/>
</dbReference>
<reference evidence="15" key="1">
    <citation type="submission" date="2021-01" db="EMBL/GenBank/DDBJ databases">
        <title>Whole genome shotgun sequence of Virgisporangium aurantiacum NBRC 16421.</title>
        <authorList>
            <person name="Komaki H."/>
            <person name="Tamura T."/>
        </authorList>
    </citation>
    <scope>NUCLEOTIDE SEQUENCE</scope>
    <source>
        <strain evidence="15">NBRC 16421</strain>
    </source>
</reference>
<dbReference type="InterPro" id="IPR044019">
    <property type="entry name" value="Cyanophycin_syn_N"/>
</dbReference>
<evidence type="ECO:0000256" key="13">
    <source>
        <dbReference type="PROSITE-ProRule" id="PRU00409"/>
    </source>
</evidence>
<dbReference type="SUPFAM" id="SSF53244">
    <property type="entry name" value="MurD-like peptide ligases, peptide-binding domain"/>
    <property type="match status" value="1"/>
</dbReference>
<comment type="similarity">
    <text evidence="2">In the C-terminal section; belongs to the MurCDEF family.</text>
</comment>
<proteinExistence type="inferred from homology"/>
<evidence type="ECO:0000256" key="12">
    <source>
        <dbReference type="ARBA" id="ARBA00048425"/>
    </source>
</evidence>
<dbReference type="SUPFAM" id="SSF53623">
    <property type="entry name" value="MurD-like peptide ligases, catalytic domain"/>
    <property type="match status" value="1"/>
</dbReference>
<dbReference type="InterPro" id="IPR013815">
    <property type="entry name" value="ATP_grasp_subdomain_1"/>
</dbReference>
<dbReference type="EC" id="6.3.2.30" evidence="4"/>
<feature type="domain" description="ATP-grasp" evidence="14">
    <location>
        <begin position="223"/>
        <end position="479"/>
    </location>
</feature>
<comment type="caution">
    <text evidence="15">The sequence shown here is derived from an EMBL/GenBank/DDBJ whole genome shotgun (WGS) entry which is preliminary data.</text>
</comment>
<evidence type="ECO:0000256" key="9">
    <source>
        <dbReference type="ARBA" id="ARBA00022840"/>
    </source>
</evidence>
<dbReference type="PROSITE" id="PS01011">
    <property type="entry name" value="FOLYLPOLYGLU_SYNT_1"/>
    <property type="match status" value="1"/>
</dbReference>
<dbReference type="Pfam" id="PF08245">
    <property type="entry name" value="Mur_ligase_M"/>
    <property type="match status" value="1"/>
</dbReference>
<name>A0A8J3ZIC8_9ACTN</name>
<organism evidence="15 16">
    <name type="scientific">Virgisporangium aurantiacum</name>
    <dbReference type="NCBI Taxonomy" id="175570"/>
    <lineage>
        <taxon>Bacteria</taxon>
        <taxon>Bacillati</taxon>
        <taxon>Actinomycetota</taxon>
        <taxon>Actinomycetes</taxon>
        <taxon>Micromonosporales</taxon>
        <taxon>Micromonosporaceae</taxon>
        <taxon>Virgisporangium</taxon>
    </lineage>
</organism>
<dbReference type="Gene3D" id="3.90.190.20">
    <property type="entry name" value="Mur ligase, C-terminal domain"/>
    <property type="match status" value="1"/>
</dbReference>
<dbReference type="InterPro" id="IPR011761">
    <property type="entry name" value="ATP-grasp"/>
</dbReference>
<evidence type="ECO:0000313" key="16">
    <source>
        <dbReference type="Proteomes" id="UP000612585"/>
    </source>
</evidence>
<comment type="catalytic activity">
    <reaction evidence="12">
        <text>[L-4-(L-arginin-2-N-yl)aspartate](n) + L-aspartate + ATP = [L-4-(L-arginin-2-N-yl)aspartate](n)-L-aspartate + ADP + phosphate + H(+)</text>
        <dbReference type="Rhea" id="RHEA:13277"/>
        <dbReference type="Rhea" id="RHEA-COMP:13728"/>
        <dbReference type="Rhea" id="RHEA-COMP:13733"/>
        <dbReference type="ChEBI" id="CHEBI:15378"/>
        <dbReference type="ChEBI" id="CHEBI:29991"/>
        <dbReference type="ChEBI" id="CHEBI:30616"/>
        <dbReference type="ChEBI" id="CHEBI:43474"/>
        <dbReference type="ChEBI" id="CHEBI:137986"/>
        <dbReference type="ChEBI" id="CHEBI:137990"/>
        <dbReference type="ChEBI" id="CHEBI:456216"/>
        <dbReference type="EC" id="6.3.2.29"/>
    </reaction>
</comment>
<dbReference type="PANTHER" id="PTHR23135">
    <property type="entry name" value="MUR LIGASE FAMILY MEMBER"/>
    <property type="match status" value="1"/>
</dbReference>
<dbReference type="InterPro" id="IPR011810">
    <property type="entry name" value="Cya_phycin_syn"/>
</dbReference>
<evidence type="ECO:0000256" key="4">
    <source>
        <dbReference type="ARBA" id="ARBA00012968"/>
    </source>
</evidence>
<dbReference type="SUPFAM" id="SSF56059">
    <property type="entry name" value="Glutathione synthetase ATP-binding domain-like"/>
    <property type="match status" value="1"/>
</dbReference>
<evidence type="ECO:0000256" key="10">
    <source>
        <dbReference type="ARBA" id="ARBA00031353"/>
    </source>
</evidence>
<comment type="subunit">
    <text evidence="3">Homodimer.</text>
</comment>
<dbReference type="GO" id="GO:0071161">
    <property type="term" value="F:cyanophycin synthetase activity (L-arginine-adding)"/>
    <property type="evidence" value="ECO:0007669"/>
    <property type="project" value="UniProtKB-EC"/>
</dbReference>
<comment type="catalytic activity">
    <reaction evidence="11">
        <text>[L-4-(L-arginin-2-N-yl)aspartate](n)-L-aspartate + L-arginine + ATP = [L-4-(L-arginin-2-N-yl)aspartate](n+1) + ADP + phosphate + H(+)</text>
        <dbReference type="Rhea" id="RHEA:23888"/>
        <dbReference type="Rhea" id="RHEA-COMP:13732"/>
        <dbReference type="Rhea" id="RHEA-COMP:13733"/>
        <dbReference type="ChEBI" id="CHEBI:15378"/>
        <dbReference type="ChEBI" id="CHEBI:30616"/>
        <dbReference type="ChEBI" id="CHEBI:32682"/>
        <dbReference type="ChEBI" id="CHEBI:43474"/>
        <dbReference type="ChEBI" id="CHEBI:137986"/>
        <dbReference type="ChEBI" id="CHEBI:137990"/>
        <dbReference type="ChEBI" id="CHEBI:456216"/>
        <dbReference type="EC" id="6.3.2.30"/>
    </reaction>
</comment>
<dbReference type="NCBIfam" id="NF010623">
    <property type="entry name" value="PRK14016.1"/>
    <property type="match status" value="1"/>
</dbReference>
<keyword evidence="8 13" id="KW-0547">Nucleotide-binding</keyword>
<dbReference type="EC" id="6.3.2.29" evidence="5"/>
<dbReference type="GO" id="GO:0004326">
    <property type="term" value="F:tetrahydrofolylpolyglutamate synthase activity"/>
    <property type="evidence" value="ECO:0007669"/>
    <property type="project" value="InterPro"/>
</dbReference>
<dbReference type="AlphaFoldDB" id="A0A8J3ZIC8"/>
<dbReference type="InterPro" id="IPR004101">
    <property type="entry name" value="Mur_ligase_C"/>
</dbReference>
<dbReference type="PROSITE" id="PS50975">
    <property type="entry name" value="ATP_GRASP"/>
    <property type="match status" value="1"/>
</dbReference>
<evidence type="ECO:0000313" key="15">
    <source>
        <dbReference type="EMBL" id="GIJ61943.1"/>
    </source>
</evidence>
<dbReference type="GO" id="GO:0046872">
    <property type="term" value="F:metal ion binding"/>
    <property type="evidence" value="ECO:0007669"/>
    <property type="project" value="InterPro"/>
</dbReference>
<evidence type="ECO:0000256" key="3">
    <source>
        <dbReference type="ARBA" id="ARBA00011738"/>
    </source>
</evidence>
<keyword evidence="9 13" id="KW-0067">ATP-binding</keyword>
<keyword evidence="16" id="KW-1185">Reference proteome</keyword>
<dbReference type="InterPro" id="IPR018109">
    <property type="entry name" value="Folylpolyglutamate_synth_CS"/>
</dbReference>
<evidence type="ECO:0000256" key="7">
    <source>
        <dbReference type="ARBA" id="ARBA00022598"/>
    </source>
</evidence>
<evidence type="ECO:0000256" key="2">
    <source>
        <dbReference type="ARBA" id="ARBA00009060"/>
    </source>
</evidence>
<gene>
    <name evidence="15" type="ORF">Vau01_094590</name>
</gene>
<evidence type="ECO:0000256" key="1">
    <source>
        <dbReference type="ARBA" id="ARBA00003184"/>
    </source>
</evidence>
<dbReference type="RefSeq" id="WP_204007242.1">
    <property type="nucleotide sequence ID" value="NZ_BOPG01000072.1"/>
</dbReference>
<dbReference type="InterPro" id="IPR013651">
    <property type="entry name" value="ATP-grasp_RimK-type"/>
</dbReference>